<sequence>MTSPPGGTTPARHDDEEDIRMAQPQASEGADTGKPPLRVGMVGYAFMGAAHSQGWRTAGRVFDLPLSPELTVVCGRDADAVRAAADRHGWADAETDWRALVERDDVDLVDICTPGDSHAEIALAALAAGKHVLCEKPLANTVAEAEAMVRAADEARERGKVAMVGFNYRRVPATALARRMVAEGRLGALRHVRVTYLQDWLVDPAFPLTWRLRRDQAGSGSLGDLGAHIVDLAQYLAGERLAGVSALTETFVRERPLPTAPSSGLAAVSAAGTGQVTVDDAALFTGRFASGALASFEATRYATGRKNALRIELNGERGSLAFDLERLNELSYHDGTEPGAHAGFRRILVTEPEHPYLDAWWPPGHGLGYEHTFVHQARDLVHAVAEGRTPEPSFADGLQVQRVLAAVEESAEKNSVYTTIAA</sequence>
<dbReference type="GO" id="GO:0000166">
    <property type="term" value="F:nucleotide binding"/>
    <property type="evidence" value="ECO:0007669"/>
    <property type="project" value="InterPro"/>
</dbReference>
<name>D6A602_STRV1</name>
<reference evidence="6" key="1">
    <citation type="submission" date="2008-12" db="EMBL/GenBank/DDBJ databases">
        <title>Annotation of Streptomyces ghanaensis ATCC 14672.</title>
        <authorList>
            <consortium name="The Broad Institute Genome Sequencing Platform"/>
            <consortium name="Broad Institute Microbial Sequencing Center"/>
            <person name="Fischbach M."/>
            <person name="Ward D."/>
            <person name="Young S."/>
            <person name="Kodira C.D."/>
            <person name="Zeng Q."/>
            <person name="Koehrsen M."/>
            <person name="Godfrey P."/>
            <person name="Alvarado L."/>
            <person name="Berlin A.M."/>
            <person name="Borenstein D."/>
            <person name="Chen Z."/>
            <person name="Engels R."/>
            <person name="Freedman E."/>
            <person name="Gellesch M."/>
            <person name="Goldberg J."/>
            <person name="Griggs A."/>
            <person name="Gujja S."/>
            <person name="Heiman D.I."/>
            <person name="Hepburn T.A."/>
            <person name="Howarth C."/>
            <person name="Jen D."/>
            <person name="Larson L."/>
            <person name="Lewis B."/>
            <person name="Mehta T."/>
            <person name="Park D."/>
            <person name="Pearson M."/>
            <person name="Roberts A."/>
            <person name="Saif S."/>
            <person name="Shea T.D."/>
            <person name="Shenoy N."/>
            <person name="Sisk P."/>
            <person name="Stolte C."/>
            <person name="Sykes S.N."/>
            <person name="Walk T."/>
            <person name="White J."/>
            <person name="Yandava C."/>
            <person name="Straight P."/>
            <person name="Clardy J."/>
            <person name="Hung D."/>
            <person name="Kolter R."/>
            <person name="Mekalanos J."/>
            <person name="Walker S."/>
            <person name="Walsh C.T."/>
            <person name="Wieland B.L.C."/>
            <person name="Ilzarbe M."/>
            <person name="Galagan J."/>
            <person name="Nusbaum C."/>
            <person name="Birren B."/>
        </authorList>
    </citation>
    <scope>NUCLEOTIDE SEQUENCE [LARGE SCALE GENOMIC DNA]</scope>
    <source>
        <strain evidence="6">ATCC 14672 / DSM 40746 / JCM 4963 / KCTC 9882 / NRRL B-12104 / FH 1290</strain>
    </source>
</reference>
<organism evidence="5 6">
    <name type="scientific">Streptomyces viridosporus (strain ATCC 14672 / DSM 40746 / JCM 4963 / KCTC 9882 / NRRL B-12104 / FH 1290)</name>
    <name type="common">Streptomyces ghanaensis</name>
    <dbReference type="NCBI Taxonomy" id="566461"/>
    <lineage>
        <taxon>Bacteria</taxon>
        <taxon>Bacillati</taxon>
        <taxon>Actinomycetota</taxon>
        <taxon>Actinomycetes</taxon>
        <taxon>Kitasatosporales</taxon>
        <taxon>Streptomycetaceae</taxon>
        <taxon>Streptomyces</taxon>
    </lineage>
</organism>
<evidence type="ECO:0000313" key="6">
    <source>
        <dbReference type="Proteomes" id="UP000003824"/>
    </source>
</evidence>
<dbReference type="Gene3D" id="3.30.360.10">
    <property type="entry name" value="Dihydrodipicolinate Reductase, domain 2"/>
    <property type="match status" value="1"/>
</dbReference>
<dbReference type="Proteomes" id="UP000003824">
    <property type="component" value="Unassembled WGS sequence"/>
</dbReference>
<gene>
    <name evidence="5" type="ORF">SSFG_01206</name>
</gene>
<dbReference type="InterPro" id="IPR000683">
    <property type="entry name" value="Gfo/Idh/MocA-like_OxRdtase_N"/>
</dbReference>
<dbReference type="Pfam" id="PF22725">
    <property type="entry name" value="GFO_IDH_MocA_C3"/>
    <property type="match status" value="1"/>
</dbReference>
<evidence type="ECO:0000256" key="1">
    <source>
        <dbReference type="ARBA" id="ARBA00023002"/>
    </source>
</evidence>
<dbReference type="AlphaFoldDB" id="D6A602"/>
<dbReference type="PANTHER" id="PTHR43818">
    <property type="entry name" value="BCDNA.GH03377"/>
    <property type="match status" value="1"/>
</dbReference>
<evidence type="ECO:0000313" key="5">
    <source>
        <dbReference type="EMBL" id="EFE65953.2"/>
    </source>
</evidence>
<feature type="region of interest" description="Disordered" evidence="2">
    <location>
        <begin position="1"/>
        <end position="35"/>
    </location>
</feature>
<dbReference type="PANTHER" id="PTHR43818:SF11">
    <property type="entry name" value="BCDNA.GH03377"/>
    <property type="match status" value="1"/>
</dbReference>
<dbReference type="InterPro" id="IPR050463">
    <property type="entry name" value="Gfo/Idh/MocA_oxidrdct_glycsds"/>
</dbReference>
<feature type="domain" description="Gfo/Idh/MocA-like oxidoreductase N-terminal" evidence="3">
    <location>
        <begin position="37"/>
        <end position="165"/>
    </location>
</feature>
<dbReference type="Pfam" id="PF01408">
    <property type="entry name" value="GFO_IDH_MocA"/>
    <property type="match status" value="1"/>
</dbReference>
<keyword evidence="1" id="KW-0560">Oxidoreductase</keyword>
<dbReference type="InterPro" id="IPR036291">
    <property type="entry name" value="NAD(P)-bd_dom_sf"/>
</dbReference>
<protein>
    <submittedName>
        <fullName evidence="5">Oxidoreductase</fullName>
    </submittedName>
</protein>
<evidence type="ECO:0000259" key="3">
    <source>
        <dbReference type="Pfam" id="PF01408"/>
    </source>
</evidence>
<dbReference type="eggNOG" id="COG0673">
    <property type="taxonomic scope" value="Bacteria"/>
</dbReference>
<proteinExistence type="predicted"/>
<dbReference type="EMBL" id="DS999641">
    <property type="protein sequence ID" value="EFE65953.2"/>
    <property type="molecule type" value="Genomic_DNA"/>
</dbReference>
<dbReference type="SUPFAM" id="SSF51735">
    <property type="entry name" value="NAD(P)-binding Rossmann-fold domains"/>
    <property type="match status" value="1"/>
</dbReference>
<dbReference type="GO" id="GO:0016491">
    <property type="term" value="F:oxidoreductase activity"/>
    <property type="evidence" value="ECO:0007669"/>
    <property type="project" value="UniProtKB-KW"/>
</dbReference>
<evidence type="ECO:0000256" key="2">
    <source>
        <dbReference type="SAM" id="MobiDB-lite"/>
    </source>
</evidence>
<accession>D6A602</accession>
<dbReference type="InterPro" id="IPR055170">
    <property type="entry name" value="GFO_IDH_MocA-like_dom"/>
</dbReference>
<dbReference type="SUPFAM" id="SSF55347">
    <property type="entry name" value="Glyceraldehyde-3-phosphate dehydrogenase-like, C-terminal domain"/>
    <property type="match status" value="1"/>
</dbReference>
<evidence type="ECO:0000259" key="4">
    <source>
        <dbReference type="Pfam" id="PF22725"/>
    </source>
</evidence>
<feature type="domain" description="GFO/IDH/MocA-like oxidoreductase" evidence="4">
    <location>
        <begin position="176"/>
        <end position="320"/>
    </location>
</feature>
<dbReference type="Gene3D" id="3.40.50.720">
    <property type="entry name" value="NAD(P)-binding Rossmann-like Domain"/>
    <property type="match status" value="1"/>
</dbReference>